<sequence length="215" mass="22325">MLEVPVLVLSLLLALLYFRFLGKPAGHGRAALKAAPVLLLAVYAVIAGGATWLVMALFLGALGDLCLAYDGERAFIAGLVSFLLSHLAYVALFWPMAEPSLILGEAWRIGSAAALAILVPALILVLWRPAGPLAMPVAIYGLVIGAMGFTALSVADAAVFLGAALFISSDTALAAEKFLVGAAAPLGRLLRNFVWATYYSAQLVFTLAVAGLPSA</sequence>
<evidence type="ECO:0000256" key="4">
    <source>
        <dbReference type="ARBA" id="ARBA00022989"/>
    </source>
</evidence>
<gene>
    <name evidence="7" type="ORF">HNQ75_002036</name>
</gene>
<dbReference type="AlphaFoldDB" id="A0A7W9YYN6"/>
<comment type="similarity">
    <text evidence="2">Belongs to the TMEM86 family.</text>
</comment>
<dbReference type="PANTHER" id="PTHR31885">
    <property type="entry name" value="GH04784P"/>
    <property type="match status" value="1"/>
</dbReference>
<evidence type="ECO:0000256" key="1">
    <source>
        <dbReference type="ARBA" id="ARBA00004141"/>
    </source>
</evidence>
<dbReference type="Pfam" id="PF07947">
    <property type="entry name" value="YhhN"/>
    <property type="match status" value="1"/>
</dbReference>
<keyword evidence="4 6" id="KW-1133">Transmembrane helix</keyword>
<protein>
    <submittedName>
        <fullName evidence="7">Putative membrane protein YhhN</fullName>
    </submittedName>
</protein>
<evidence type="ECO:0000256" key="2">
    <source>
        <dbReference type="ARBA" id="ARBA00007375"/>
    </source>
</evidence>
<feature type="transmembrane region" description="Helical" evidence="6">
    <location>
        <begin position="106"/>
        <end position="127"/>
    </location>
</feature>
<evidence type="ECO:0000256" key="5">
    <source>
        <dbReference type="ARBA" id="ARBA00023136"/>
    </source>
</evidence>
<feature type="transmembrane region" description="Helical" evidence="6">
    <location>
        <begin position="193"/>
        <end position="212"/>
    </location>
</feature>
<comment type="caution">
    <text evidence="7">The sequence shown here is derived from an EMBL/GenBank/DDBJ whole genome shotgun (WGS) entry which is preliminary data.</text>
</comment>
<dbReference type="PANTHER" id="PTHR31885:SF6">
    <property type="entry name" value="GH04784P"/>
    <property type="match status" value="1"/>
</dbReference>
<keyword evidence="5 6" id="KW-0472">Membrane</keyword>
<dbReference type="EMBL" id="JACHEJ010000004">
    <property type="protein sequence ID" value="MBB6180061.1"/>
    <property type="molecule type" value="Genomic_DNA"/>
</dbReference>
<evidence type="ECO:0000313" key="7">
    <source>
        <dbReference type="EMBL" id="MBB6180061.1"/>
    </source>
</evidence>
<dbReference type="Proteomes" id="UP000535501">
    <property type="component" value="Unassembled WGS sequence"/>
</dbReference>
<keyword evidence="8" id="KW-1185">Reference proteome</keyword>
<feature type="transmembrane region" description="Helical" evidence="6">
    <location>
        <begin position="139"/>
        <end position="167"/>
    </location>
</feature>
<proteinExistence type="inferred from homology"/>
<name>A0A7W9YYN6_9HYPH</name>
<evidence type="ECO:0000313" key="8">
    <source>
        <dbReference type="Proteomes" id="UP000535501"/>
    </source>
</evidence>
<organism evidence="7 8">
    <name type="scientific">Pseudorhizobium flavum</name>
    <dbReference type="NCBI Taxonomy" id="1335061"/>
    <lineage>
        <taxon>Bacteria</taxon>
        <taxon>Pseudomonadati</taxon>
        <taxon>Pseudomonadota</taxon>
        <taxon>Alphaproteobacteria</taxon>
        <taxon>Hyphomicrobiales</taxon>
        <taxon>Rhizobiaceae</taxon>
        <taxon>Rhizobium/Agrobacterium group</taxon>
        <taxon>Pseudorhizobium</taxon>
    </lineage>
</organism>
<evidence type="ECO:0000256" key="6">
    <source>
        <dbReference type="SAM" id="Phobius"/>
    </source>
</evidence>
<comment type="subcellular location">
    <subcellularLocation>
        <location evidence="1">Membrane</location>
        <topology evidence="1">Multi-pass membrane protein</topology>
    </subcellularLocation>
</comment>
<evidence type="ECO:0000256" key="3">
    <source>
        <dbReference type="ARBA" id="ARBA00022692"/>
    </source>
</evidence>
<accession>A0A7W9YYN6</accession>
<dbReference type="GO" id="GO:0016787">
    <property type="term" value="F:hydrolase activity"/>
    <property type="evidence" value="ECO:0007669"/>
    <property type="project" value="TreeGrafter"/>
</dbReference>
<feature type="transmembrane region" description="Helical" evidence="6">
    <location>
        <begin position="38"/>
        <end position="62"/>
    </location>
</feature>
<reference evidence="7 8" key="1">
    <citation type="submission" date="2020-08" db="EMBL/GenBank/DDBJ databases">
        <title>Genomic Encyclopedia of Type Strains, Phase IV (KMG-IV): sequencing the most valuable type-strain genomes for metagenomic binning, comparative biology and taxonomic classification.</title>
        <authorList>
            <person name="Goeker M."/>
        </authorList>
    </citation>
    <scope>NUCLEOTIDE SEQUENCE [LARGE SCALE GENOMIC DNA]</scope>
    <source>
        <strain evidence="7 8">DSM 102134</strain>
    </source>
</reference>
<dbReference type="InterPro" id="IPR012506">
    <property type="entry name" value="TMEM86B-like"/>
</dbReference>
<feature type="transmembrane region" description="Helical" evidence="6">
    <location>
        <begin position="74"/>
        <end position="94"/>
    </location>
</feature>
<dbReference type="GO" id="GO:0016020">
    <property type="term" value="C:membrane"/>
    <property type="evidence" value="ECO:0007669"/>
    <property type="project" value="UniProtKB-SubCell"/>
</dbReference>
<keyword evidence="3 6" id="KW-0812">Transmembrane</keyword>
<dbReference type="RefSeq" id="WP_077549396.1">
    <property type="nucleotide sequence ID" value="NZ_JACHEJ010000004.1"/>
</dbReference>